<dbReference type="GO" id="GO:0020037">
    <property type="term" value="F:heme binding"/>
    <property type="evidence" value="ECO:0007669"/>
    <property type="project" value="InterPro"/>
</dbReference>
<feature type="binding site" description="axial binding residue" evidence="8">
    <location>
        <position position="484"/>
    </location>
    <ligand>
        <name>heme</name>
        <dbReference type="ChEBI" id="CHEBI:30413"/>
    </ligand>
    <ligandPart>
        <name>Fe</name>
        <dbReference type="ChEBI" id="CHEBI:18248"/>
    </ligandPart>
</feature>
<keyword evidence="5 9" id="KW-0560">Oxidoreductase</keyword>
<dbReference type="SUPFAM" id="SSF48264">
    <property type="entry name" value="Cytochrome P450"/>
    <property type="match status" value="1"/>
</dbReference>
<evidence type="ECO:0000313" key="11">
    <source>
        <dbReference type="EMBL" id="KAK0525096.1"/>
    </source>
</evidence>
<dbReference type="AlphaFoldDB" id="A0AAN6GA05"/>
<proteinExistence type="inferred from homology"/>
<dbReference type="PRINTS" id="PR00385">
    <property type="entry name" value="P450"/>
</dbReference>
<keyword evidence="4 8" id="KW-0479">Metal-binding</keyword>
<dbReference type="InterPro" id="IPR002401">
    <property type="entry name" value="Cyt_P450_E_grp-I"/>
</dbReference>
<dbReference type="InterPro" id="IPR036396">
    <property type="entry name" value="Cyt_P450_sf"/>
</dbReference>
<evidence type="ECO:0000256" key="5">
    <source>
        <dbReference type="ARBA" id="ARBA00023002"/>
    </source>
</evidence>
<sequence length="540" mass="59589">MHASSLQDNDDALRVGVLGAGLLAAVAAAAAAAAAAAVLLPFLYNTAAWSIPGPLLARFSDAWLILTAKAGRRSVVVHALHARHGTFVRLAPNHVSIAHPDALQPVYGHSTGTLKSSFYDAFAAPGFPRGVFNTRDRAEHSRKRKIISHSFAPRSIAAFEPFVRKDLQLFIDRWDDLCADAARQHEQGPRGLKGFAWLDILLHTNYWAFDTIATLAFGKPFGMLESGVDRVPIEFEDKHGNKRVEYGSAIKIINERGEVSATLGVAPAWLRPWLLKLSWFAQRMRSVKALTGIALARVNDRLQNGSDRDDLLAKLQAGTDERGLQMAKDELTAEALTQLIAGSDTTSNSSGAIIYHLATHPAALRTLQAELDAKLTHAEDVPTFDDVRDLPYLRAVINESLRFHSTSGIGLPRLIPAPGTHVLGKFFPAGTVLSVPTYTIHRLPDWWGDDAEDYRPERWLEADADTLKRFERASNVFSTGPRACVGRNIADQELLLFVATVFRRYDIELKYPDRELPVIEGFLRKPTELEAGIRRRKPVA</sequence>
<name>A0AAN6GA05_9BASI</name>
<protein>
    <recommendedName>
        <fullName evidence="13">Benzoate 4-monooxygenase</fullName>
    </recommendedName>
</protein>
<dbReference type="PANTHER" id="PTHR24305">
    <property type="entry name" value="CYTOCHROME P450"/>
    <property type="match status" value="1"/>
</dbReference>
<keyword evidence="3 8" id="KW-0349">Heme</keyword>
<dbReference type="PROSITE" id="PS00086">
    <property type="entry name" value="CYTOCHROME_P450"/>
    <property type="match status" value="1"/>
</dbReference>
<reference evidence="11" key="1">
    <citation type="journal article" date="2023" name="PhytoFront">
        <title>Draft Genome Resources of Seven Strains of Tilletia horrida, Causal Agent of Kernel Smut of Rice.</title>
        <authorList>
            <person name="Khanal S."/>
            <person name="Antony Babu S."/>
            <person name="Zhou X.G."/>
        </authorList>
    </citation>
    <scope>NUCLEOTIDE SEQUENCE</scope>
    <source>
        <strain evidence="11">TX3</strain>
    </source>
</reference>
<evidence type="ECO:0000256" key="6">
    <source>
        <dbReference type="ARBA" id="ARBA00023004"/>
    </source>
</evidence>
<accession>A0AAN6GA05</accession>
<evidence type="ECO:0000313" key="12">
    <source>
        <dbReference type="Proteomes" id="UP001176521"/>
    </source>
</evidence>
<keyword evidence="6 8" id="KW-0408">Iron</keyword>
<comment type="caution">
    <text evidence="11">The sequence shown here is derived from an EMBL/GenBank/DDBJ whole genome shotgun (WGS) entry which is preliminary data.</text>
</comment>
<keyword evidence="7 9" id="KW-0503">Monooxygenase</keyword>
<dbReference type="Proteomes" id="UP001176521">
    <property type="component" value="Unassembled WGS sequence"/>
</dbReference>
<feature type="transmembrane region" description="Helical" evidence="10">
    <location>
        <begin position="12"/>
        <end position="44"/>
    </location>
</feature>
<evidence type="ECO:0000256" key="2">
    <source>
        <dbReference type="ARBA" id="ARBA00010617"/>
    </source>
</evidence>
<feature type="non-terminal residue" evidence="11">
    <location>
        <position position="540"/>
    </location>
</feature>
<dbReference type="PRINTS" id="PR00463">
    <property type="entry name" value="EP450I"/>
</dbReference>
<evidence type="ECO:0000256" key="3">
    <source>
        <dbReference type="ARBA" id="ARBA00022617"/>
    </source>
</evidence>
<gene>
    <name evidence="11" type="ORF">OC842_005623</name>
</gene>
<evidence type="ECO:0000256" key="10">
    <source>
        <dbReference type="SAM" id="Phobius"/>
    </source>
</evidence>
<dbReference type="GO" id="GO:0016705">
    <property type="term" value="F:oxidoreductase activity, acting on paired donors, with incorporation or reduction of molecular oxygen"/>
    <property type="evidence" value="ECO:0007669"/>
    <property type="project" value="InterPro"/>
</dbReference>
<dbReference type="InterPro" id="IPR017972">
    <property type="entry name" value="Cyt_P450_CS"/>
</dbReference>
<evidence type="ECO:0000256" key="4">
    <source>
        <dbReference type="ARBA" id="ARBA00022723"/>
    </source>
</evidence>
<organism evidence="11 12">
    <name type="scientific">Tilletia horrida</name>
    <dbReference type="NCBI Taxonomy" id="155126"/>
    <lineage>
        <taxon>Eukaryota</taxon>
        <taxon>Fungi</taxon>
        <taxon>Dikarya</taxon>
        <taxon>Basidiomycota</taxon>
        <taxon>Ustilaginomycotina</taxon>
        <taxon>Exobasidiomycetes</taxon>
        <taxon>Tilletiales</taxon>
        <taxon>Tilletiaceae</taxon>
        <taxon>Tilletia</taxon>
    </lineage>
</organism>
<keyword evidence="10" id="KW-0812">Transmembrane</keyword>
<evidence type="ECO:0000256" key="9">
    <source>
        <dbReference type="RuleBase" id="RU000461"/>
    </source>
</evidence>
<keyword evidence="10" id="KW-0472">Membrane</keyword>
<keyword evidence="12" id="KW-1185">Reference proteome</keyword>
<dbReference type="EMBL" id="JAPDMQ010000416">
    <property type="protein sequence ID" value="KAK0525096.1"/>
    <property type="molecule type" value="Genomic_DNA"/>
</dbReference>
<comment type="cofactor">
    <cofactor evidence="1 8">
        <name>heme</name>
        <dbReference type="ChEBI" id="CHEBI:30413"/>
    </cofactor>
</comment>
<dbReference type="GO" id="GO:0004497">
    <property type="term" value="F:monooxygenase activity"/>
    <property type="evidence" value="ECO:0007669"/>
    <property type="project" value="UniProtKB-KW"/>
</dbReference>
<keyword evidence="10" id="KW-1133">Transmembrane helix</keyword>
<dbReference type="Gene3D" id="1.10.630.10">
    <property type="entry name" value="Cytochrome P450"/>
    <property type="match status" value="1"/>
</dbReference>
<evidence type="ECO:0000256" key="8">
    <source>
        <dbReference type="PIRSR" id="PIRSR602401-1"/>
    </source>
</evidence>
<evidence type="ECO:0000256" key="7">
    <source>
        <dbReference type="ARBA" id="ARBA00023033"/>
    </source>
</evidence>
<evidence type="ECO:0000256" key="1">
    <source>
        <dbReference type="ARBA" id="ARBA00001971"/>
    </source>
</evidence>
<dbReference type="PANTHER" id="PTHR24305:SF29">
    <property type="entry name" value="BENZOATE-PARA-HYDROXYLASE"/>
    <property type="match status" value="1"/>
</dbReference>
<dbReference type="CDD" id="cd11061">
    <property type="entry name" value="CYP67-like"/>
    <property type="match status" value="1"/>
</dbReference>
<comment type="similarity">
    <text evidence="2 9">Belongs to the cytochrome P450 family.</text>
</comment>
<dbReference type="InterPro" id="IPR001128">
    <property type="entry name" value="Cyt_P450"/>
</dbReference>
<evidence type="ECO:0008006" key="13">
    <source>
        <dbReference type="Google" id="ProtNLM"/>
    </source>
</evidence>
<dbReference type="Pfam" id="PF00067">
    <property type="entry name" value="p450"/>
    <property type="match status" value="1"/>
</dbReference>
<dbReference type="InterPro" id="IPR050121">
    <property type="entry name" value="Cytochrome_P450_monoxygenase"/>
</dbReference>
<dbReference type="GO" id="GO:0005506">
    <property type="term" value="F:iron ion binding"/>
    <property type="evidence" value="ECO:0007669"/>
    <property type="project" value="InterPro"/>
</dbReference>